<feature type="transmembrane region" description="Helical" evidence="1">
    <location>
        <begin position="300"/>
        <end position="319"/>
    </location>
</feature>
<dbReference type="Proteomes" id="UP001218895">
    <property type="component" value="Chromosome"/>
</dbReference>
<feature type="transmembrane region" description="Helical" evidence="1">
    <location>
        <begin position="444"/>
        <end position="463"/>
    </location>
</feature>
<dbReference type="EMBL" id="CP091092">
    <property type="protein sequence ID" value="WFN36820.1"/>
    <property type="molecule type" value="Genomic_DNA"/>
</dbReference>
<evidence type="ECO:0008006" key="4">
    <source>
        <dbReference type="Google" id="ProtNLM"/>
    </source>
</evidence>
<keyword evidence="1" id="KW-1133">Transmembrane helix</keyword>
<evidence type="ECO:0000313" key="3">
    <source>
        <dbReference type="Proteomes" id="UP001218895"/>
    </source>
</evidence>
<feature type="transmembrane region" description="Helical" evidence="1">
    <location>
        <begin position="339"/>
        <end position="356"/>
    </location>
</feature>
<sequence length="716" mass="80282">MWNNLWITGFPEFASPQSDFYYPFALFFSALFEDIFMQANFNVMLHLLIAFFTSYLLFTHVSENKTYLAIFSLSYVFSSMMLLRVLAGHELIICALAWTPLLYYSFANILYKSEINIKNIVIFTLSSALIFLTGALYYIAFPYIFMAIFLLYFIITQKTDIKAVIAIAVATIIFLLISAVKAIPSIQISDKITRIDGVIDPFNGGGSLESNLASFIFGTPINQGYSFTGLQYGLHESAIFIGAIGVFLAIIALVYGKKIITVPSFFSIVFALIWADGGKTVFSFIHLLPFLSSFRCPGRIFGSLLPIFILLSLYGLLIISQKIKEDKSFSLDSSQKKHFLYGLLIIIAVKLLELPFQEMASVEFLIASILVICLLAAIFFNKLTKNTLVYLFLIGIFSNIAFLIINFSFTAVTLIKAFIFAIVILIIIICELKQNSFDKKYDLISILVCLNIILCCVAGLSFVKPNIPGFESSPANDIVLEFNSLPTDNVQKWAVTTGWAFEDMDYTYVFMTNGIHSVSAYNAYYLNNMLPVFYTIDNNVYSIADYIVDTNYLKTGELANENYTAMVDGVPITVPEKILSNVFVVRENEIIPADILKFTPDEVIAEGNFKKGDVVVLKTAYYDGWKANGQDAESVVSMVGHGIISDTNRVVFKFEPSSFVLGAFFSVMGLVLLVALIVFRRRVEAVFFENKGLSDDKINEKKVTEKKTKPKSQNKK</sequence>
<name>A0AAF0JMR3_9EURY</name>
<feature type="transmembrane region" description="Helical" evidence="1">
    <location>
        <begin position="91"/>
        <end position="111"/>
    </location>
</feature>
<keyword evidence="3" id="KW-1185">Reference proteome</keyword>
<dbReference type="AlphaFoldDB" id="A0AAF0JMR3"/>
<reference evidence="2" key="1">
    <citation type="submission" date="2022-01" db="EMBL/GenBank/DDBJ databases">
        <title>Complete genome of Methanomicrobium antiquum DSM 21220.</title>
        <authorList>
            <person name="Chen S.-C."/>
            <person name="You Y.-T."/>
            <person name="Zhou Y.-Z."/>
            <person name="Lai M.-C."/>
        </authorList>
    </citation>
    <scope>NUCLEOTIDE SEQUENCE</scope>
    <source>
        <strain evidence="2">DSM 21220</strain>
    </source>
</reference>
<feature type="transmembrane region" description="Helical" evidence="1">
    <location>
        <begin position="362"/>
        <end position="380"/>
    </location>
</feature>
<feature type="transmembrane region" description="Helical" evidence="1">
    <location>
        <begin position="268"/>
        <end position="288"/>
    </location>
</feature>
<keyword evidence="1" id="KW-0812">Transmembrane</keyword>
<feature type="transmembrane region" description="Helical" evidence="1">
    <location>
        <begin position="387"/>
        <end position="405"/>
    </location>
</feature>
<feature type="transmembrane region" description="Helical" evidence="1">
    <location>
        <begin position="411"/>
        <end position="432"/>
    </location>
</feature>
<evidence type="ECO:0000256" key="1">
    <source>
        <dbReference type="SAM" id="Phobius"/>
    </source>
</evidence>
<gene>
    <name evidence="2" type="ORF">L1994_00025</name>
</gene>
<accession>A0AAF0JMR3</accession>
<keyword evidence="1" id="KW-0472">Membrane</keyword>
<dbReference type="KEGG" id="manq:L1994_00025"/>
<feature type="transmembrane region" description="Helical" evidence="1">
    <location>
        <begin position="659"/>
        <end position="679"/>
    </location>
</feature>
<dbReference type="RefSeq" id="WP_278099656.1">
    <property type="nucleotide sequence ID" value="NZ_CP091092.1"/>
</dbReference>
<dbReference type="GeneID" id="79948734"/>
<feature type="transmembrane region" description="Helical" evidence="1">
    <location>
        <begin position="43"/>
        <end position="61"/>
    </location>
</feature>
<evidence type="ECO:0000313" key="2">
    <source>
        <dbReference type="EMBL" id="WFN36820.1"/>
    </source>
</evidence>
<proteinExistence type="predicted"/>
<protein>
    <recommendedName>
        <fullName evidence="4">YfhO family protein</fullName>
    </recommendedName>
</protein>
<organism evidence="2 3">
    <name type="scientific">Methanomicrobium antiquum</name>
    <dbReference type="NCBI Taxonomy" id="487686"/>
    <lineage>
        <taxon>Archaea</taxon>
        <taxon>Methanobacteriati</taxon>
        <taxon>Methanobacteriota</taxon>
        <taxon>Stenosarchaea group</taxon>
        <taxon>Methanomicrobia</taxon>
        <taxon>Methanomicrobiales</taxon>
        <taxon>Methanomicrobiaceae</taxon>
        <taxon>Methanomicrobium</taxon>
    </lineage>
</organism>
<feature type="transmembrane region" description="Helical" evidence="1">
    <location>
        <begin position="163"/>
        <end position="183"/>
    </location>
</feature>
<feature type="transmembrane region" description="Helical" evidence="1">
    <location>
        <begin position="237"/>
        <end position="256"/>
    </location>
</feature>
<feature type="transmembrane region" description="Helical" evidence="1">
    <location>
        <begin position="123"/>
        <end position="151"/>
    </location>
</feature>